<comment type="subcellular location">
    <subcellularLocation>
        <location evidence="1">Cell membrane</location>
        <topology evidence="1">Multi-pass membrane protein</topology>
    </subcellularLocation>
</comment>
<keyword evidence="16" id="KW-1185">Reference proteome</keyword>
<organism evidence="15 16">
    <name type="scientific">Roseateles chitinivorans</name>
    <dbReference type="NCBI Taxonomy" id="2917965"/>
    <lineage>
        <taxon>Bacteria</taxon>
        <taxon>Pseudomonadati</taxon>
        <taxon>Pseudomonadota</taxon>
        <taxon>Betaproteobacteria</taxon>
        <taxon>Burkholderiales</taxon>
        <taxon>Sphaerotilaceae</taxon>
        <taxon>Roseateles</taxon>
    </lineage>
</organism>
<comment type="caution">
    <text evidence="15">The sequence shown here is derived from an EMBL/GenBank/DDBJ whole genome shotgun (WGS) entry which is preliminary data.</text>
</comment>
<feature type="transmembrane region" description="Helical" evidence="12">
    <location>
        <begin position="277"/>
        <end position="298"/>
    </location>
</feature>
<evidence type="ECO:0000313" key="15">
    <source>
        <dbReference type="EMBL" id="PIM51831.1"/>
    </source>
</evidence>
<evidence type="ECO:0000256" key="2">
    <source>
        <dbReference type="ARBA" id="ARBA00022448"/>
    </source>
</evidence>
<feature type="domain" description="ABC transmembrane type-1" evidence="14">
    <location>
        <begin position="55"/>
        <end position="337"/>
    </location>
</feature>
<keyword evidence="4 12" id="KW-0812">Transmembrane</keyword>
<accession>A0A2G9C5W2</accession>
<keyword evidence="6 15" id="KW-0067">ATP-binding</keyword>
<gene>
    <name evidence="15" type="ORF">CS062_17920</name>
</gene>
<evidence type="ECO:0000256" key="3">
    <source>
        <dbReference type="ARBA" id="ARBA00022475"/>
    </source>
</evidence>
<dbReference type="Proteomes" id="UP000231501">
    <property type="component" value="Unassembled WGS sequence"/>
</dbReference>
<evidence type="ECO:0000259" key="14">
    <source>
        <dbReference type="PROSITE" id="PS50929"/>
    </source>
</evidence>
<feature type="transmembrane region" description="Helical" evidence="12">
    <location>
        <begin position="194"/>
        <end position="212"/>
    </location>
</feature>
<dbReference type="InterPro" id="IPR003593">
    <property type="entry name" value="AAA+_ATPase"/>
</dbReference>
<feature type="transmembrane region" description="Helical" evidence="12">
    <location>
        <begin position="169"/>
        <end position="188"/>
    </location>
</feature>
<keyword evidence="8 12" id="KW-1133">Transmembrane helix</keyword>
<keyword evidence="10 12" id="KW-0472">Membrane</keyword>
<dbReference type="Pfam" id="PF00005">
    <property type="entry name" value="ABC_tran"/>
    <property type="match status" value="1"/>
</dbReference>
<dbReference type="GO" id="GO:0016887">
    <property type="term" value="F:ATP hydrolysis activity"/>
    <property type="evidence" value="ECO:0007669"/>
    <property type="project" value="InterPro"/>
</dbReference>
<dbReference type="AlphaFoldDB" id="A0A2G9C5W2"/>
<evidence type="ECO:0000259" key="13">
    <source>
        <dbReference type="PROSITE" id="PS50893"/>
    </source>
</evidence>
<feature type="region of interest" description="Disordered" evidence="11">
    <location>
        <begin position="1"/>
        <end position="33"/>
    </location>
</feature>
<dbReference type="PANTHER" id="PTHR24221">
    <property type="entry name" value="ATP-BINDING CASSETTE SUB-FAMILY B"/>
    <property type="match status" value="1"/>
</dbReference>
<protein>
    <submittedName>
        <fullName evidence="15">ABC transporter ATP-binding protein</fullName>
    </submittedName>
</protein>
<dbReference type="PROSITE" id="PS50929">
    <property type="entry name" value="ABC_TM1F"/>
    <property type="match status" value="1"/>
</dbReference>
<dbReference type="GO" id="GO:0034040">
    <property type="term" value="F:ATPase-coupled lipid transmembrane transporter activity"/>
    <property type="evidence" value="ECO:0007669"/>
    <property type="project" value="TreeGrafter"/>
</dbReference>
<feature type="transmembrane region" description="Helical" evidence="12">
    <location>
        <begin position="89"/>
        <end position="108"/>
    </location>
</feature>
<dbReference type="GO" id="GO:0005886">
    <property type="term" value="C:plasma membrane"/>
    <property type="evidence" value="ECO:0007669"/>
    <property type="project" value="UniProtKB-SubCell"/>
</dbReference>
<evidence type="ECO:0000256" key="10">
    <source>
        <dbReference type="ARBA" id="ARBA00023136"/>
    </source>
</evidence>
<keyword evidence="3" id="KW-1003">Cell membrane</keyword>
<dbReference type="FunFam" id="3.40.50.300:FF:000221">
    <property type="entry name" value="Multidrug ABC transporter ATP-binding protein"/>
    <property type="match status" value="1"/>
</dbReference>
<dbReference type="InterPro" id="IPR003439">
    <property type="entry name" value="ABC_transporter-like_ATP-bd"/>
</dbReference>
<dbReference type="Gene3D" id="1.20.1560.10">
    <property type="entry name" value="ABC transporter type 1, transmembrane domain"/>
    <property type="match status" value="1"/>
</dbReference>
<reference evidence="15 16" key="1">
    <citation type="submission" date="2017-11" db="EMBL/GenBank/DDBJ databases">
        <title>Draft genome sequence of Mitsuaria sp. HWN-4.</title>
        <authorList>
            <person name="Gundlapally S.R."/>
        </authorList>
    </citation>
    <scope>NUCLEOTIDE SEQUENCE [LARGE SCALE GENOMIC DNA]</scope>
    <source>
        <strain evidence="15 16">HWN-4</strain>
    </source>
</reference>
<evidence type="ECO:0000256" key="11">
    <source>
        <dbReference type="SAM" id="MobiDB-lite"/>
    </source>
</evidence>
<proteinExistence type="predicted"/>
<dbReference type="InterPro" id="IPR011527">
    <property type="entry name" value="ABC1_TM_dom"/>
</dbReference>
<dbReference type="InterPro" id="IPR039421">
    <property type="entry name" value="Type_1_exporter"/>
</dbReference>
<dbReference type="PANTHER" id="PTHR24221:SF654">
    <property type="entry name" value="ATP-BINDING CASSETTE SUB-FAMILY B MEMBER 6"/>
    <property type="match status" value="1"/>
</dbReference>
<keyword evidence="7" id="KW-1278">Translocase</keyword>
<keyword evidence="9" id="KW-0445">Lipid transport</keyword>
<sequence length="608" mass="66003">MPANGAINNWRPALTPPETASVKDGKTQPESHSPREALALLAQAAAPERRGLTKGLGWLVVAAALEAIGPILGKHFIDAHVLPRDFSLAPMALLLGAMLLAGWTASLLRYAQLRRMAAVAQRSVLRLREQVYAHVLAQPMAFFDRSITGQLLSRITNDTDAVNNLYRQVLFVMLDSSIVVAGALVAMAWLDWRLMLIVLALVPASSGIIWLYQRASSGPVQKARALRAELNAQMAESMAGMAMLQSAGAAQRFASRYESANRAQLQARVQELRANAWLLRPALDLLNVLLIVTVIYGFGQRELSGMEVGLLYAFLAYIARVVEPLIQITMQFSQLQQALVAASRVRALLREPSEPRSHRPDLVVGAGAIRFEHLNFAYKPEQPVLRDLDLDIPAGSFVGIAGHTGSGKSTLLALLLRFYPPQQGRILIDGQPLDQLPDETFHEALGLVPQEPYLIAGSVRDNIRMGRAIPDAQVEAAARAARAHDFLSALPQGYDSRLGDGGLAVSTGQKQLIALARALAGNPRILLLDEATANIDSATEAQVGEALRALRGRVTVIAIAHRLSTIREADQIVVLNHGRLSERGTHEALMAIDGGIYQRLVQLQALEE</sequence>
<keyword evidence="5" id="KW-0547">Nucleotide-binding</keyword>
<evidence type="ECO:0000256" key="12">
    <source>
        <dbReference type="SAM" id="Phobius"/>
    </source>
</evidence>
<dbReference type="Pfam" id="PF00664">
    <property type="entry name" value="ABC_membrane"/>
    <property type="match status" value="1"/>
</dbReference>
<evidence type="ECO:0000313" key="16">
    <source>
        <dbReference type="Proteomes" id="UP000231501"/>
    </source>
</evidence>
<evidence type="ECO:0000256" key="1">
    <source>
        <dbReference type="ARBA" id="ARBA00004651"/>
    </source>
</evidence>
<evidence type="ECO:0000256" key="7">
    <source>
        <dbReference type="ARBA" id="ARBA00022967"/>
    </source>
</evidence>
<dbReference type="SMART" id="SM00382">
    <property type="entry name" value="AAA"/>
    <property type="match status" value="1"/>
</dbReference>
<keyword evidence="2" id="KW-0813">Transport</keyword>
<feature type="transmembrane region" description="Helical" evidence="12">
    <location>
        <begin position="56"/>
        <end position="77"/>
    </location>
</feature>
<evidence type="ECO:0000256" key="6">
    <source>
        <dbReference type="ARBA" id="ARBA00022840"/>
    </source>
</evidence>
<dbReference type="InterPro" id="IPR027417">
    <property type="entry name" value="P-loop_NTPase"/>
</dbReference>
<dbReference type="OrthoDB" id="8554730at2"/>
<evidence type="ECO:0000256" key="4">
    <source>
        <dbReference type="ARBA" id="ARBA00022692"/>
    </source>
</evidence>
<feature type="compositionally biased region" description="Basic and acidic residues" evidence="11">
    <location>
        <begin position="21"/>
        <end position="33"/>
    </location>
</feature>
<dbReference type="SUPFAM" id="SSF52540">
    <property type="entry name" value="P-loop containing nucleoside triphosphate hydrolases"/>
    <property type="match status" value="1"/>
</dbReference>
<dbReference type="PROSITE" id="PS50893">
    <property type="entry name" value="ABC_TRANSPORTER_2"/>
    <property type="match status" value="1"/>
</dbReference>
<dbReference type="GO" id="GO:0005524">
    <property type="term" value="F:ATP binding"/>
    <property type="evidence" value="ECO:0007669"/>
    <property type="project" value="UniProtKB-KW"/>
</dbReference>
<dbReference type="Gene3D" id="3.40.50.300">
    <property type="entry name" value="P-loop containing nucleotide triphosphate hydrolases"/>
    <property type="match status" value="1"/>
</dbReference>
<dbReference type="GO" id="GO:0140359">
    <property type="term" value="F:ABC-type transporter activity"/>
    <property type="evidence" value="ECO:0007669"/>
    <property type="project" value="InterPro"/>
</dbReference>
<evidence type="ECO:0000256" key="8">
    <source>
        <dbReference type="ARBA" id="ARBA00022989"/>
    </source>
</evidence>
<evidence type="ECO:0000256" key="5">
    <source>
        <dbReference type="ARBA" id="ARBA00022741"/>
    </source>
</evidence>
<dbReference type="InterPro" id="IPR036640">
    <property type="entry name" value="ABC1_TM_sf"/>
</dbReference>
<dbReference type="EMBL" id="PEOG01000052">
    <property type="protein sequence ID" value="PIM51831.1"/>
    <property type="molecule type" value="Genomic_DNA"/>
</dbReference>
<dbReference type="CDD" id="cd18544">
    <property type="entry name" value="ABC_6TM_TmrA_like"/>
    <property type="match status" value="1"/>
</dbReference>
<dbReference type="SUPFAM" id="SSF90123">
    <property type="entry name" value="ABC transporter transmembrane region"/>
    <property type="match status" value="1"/>
</dbReference>
<evidence type="ECO:0000256" key="9">
    <source>
        <dbReference type="ARBA" id="ARBA00023055"/>
    </source>
</evidence>
<feature type="domain" description="ABC transporter" evidence="13">
    <location>
        <begin position="369"/>
        <end position="602"/>
    </location>
</feature>
<name>A0A2G9C5W2_9BURK</name>